<reference evidence="2 3" key="1">
    <citation type="submission" date="2020-03" db="EMBL/GenBank/DDBJ databases">
        <title>Genomic Encyclopedia of Type Strains, Phase IV (KMG-IV): sequencing the most valuable type-strain genomes for metagenomic binning, comparative biology and taxonomic classification.</title>
        <authorList>
            <person name="Goeker M."/>
        </authorList>
    </citation>
    <scope>NUCLEOTIDE SEQUENCE [LARGE SCALE GENOMIC DNA]</scope>
    <source>
        <strain evidence="2 3">DSM 4733</strain>
    </source>
</reference>
<dbReference type="InterPro" id="IPR010260">
    <property type="entry name" value="AlpA"/>
</dbReference>
<evidence type="ECO:0000256" key="1">
    <source>
        <dbReference type="SAM" id="MobiDB-lite"/>
    </source>
</evidence>
<evidence type="ECO:0000313" key="2">
    <source>
        <dbReference type="EMBL" id="NIJ63166.1"/>
    </source>
</evidence>
<dbReference type="AlphaFoldDB" id="A0A7X5UWS6"/>
<dbReference type="Proteomes" id="UP000564677">
    <property type="component" value="Unassembled WGS sequence"/>
</dbReference>
<keyword evidence="3" id="KW-1185">Reference proteome</keyword>
<dbReference type="EMBL" id="JAASQV010000001">
    <property type="protein sequence ID" value="NIJ63166.1"/>
    <property type="molecule type" value="Genomic_DNA"/>
</dbReference>
<dbReference type="PANTHER" id="PTHR36154:SF1">
    <property type="entry name" value="DNA-BINDING TRANSCRIPTIONAL ACTIVATOR ALPA"/>
    <property type="match status" value="1"/>
</dbReference>
<dbReference type="Pfam" id="PF05930">
    <property type="entry name" value="Phage_AlpA"/>
    <property type="match status" value="1"/>
</dbReference>
<comment type="caution">
    <text evidence="2">The sequence shown here is derived from an EMBL/GenBank/DDBJ whole genome shotgun (WGS) entry which is preliminary data.</text>
</comment>
<gene>
    <name evidence="2" type="ORF">FHR20_000097</name>
</gene>
<sequence length="187" mass="20720">MSNPKDHFIRIKEAQQRSGLSRSSIYKKIGEGTFPPGHRLGPRCRGWLNSEIQAWIDAQIGAAPDVEPWTPPPPPARRVEEKKLPPLVPNEKGAEAAAKVAGVVGLAVTDGEAPPDREIALRFPDWPEMMRQRTAAAYLDLSESAFIREVYRGTLPDPVVLGGRQSWSREEIDAALARLLKREGRGR</sequence>
<organism evidence="2 3">
    <name type="scientific">Sphingomonas leidyi</name>
    <dbReference type="NCBI Taxonomy" id="68569"/>
    <lineage>
        <taxon>Bacteria</taxon>
        <taxon>Pseudomonadati</taxon>
        <taxon>Pseudomonadota</taxon>
        <taxon>Alphaproteobacteria</taxon>
        <taxon>Sphingomonadales</taxon>
        <taxon>Sphingomonadaceae</taxon>
        <taxon>Sphingomonas</taxon>
    </lineage>
</organism>
<accession>A0A7X5UWS6</accession>
<feature type="region of interest" description="Disordered" evidence="1">
    <location>
        <begin position="14"/>
        <end position="39"/>
    </location>
</feature>
<dbReference type="GO" id="GO:0003677">
    <property type="term" value="F:DNA binding"/>
    <property type="evidence" value="ECO:0007669"/>
    <property type="project" value="UniProtKB-KW"/>
</dbReference>
<protein>
    <submittedName>
        <fullName evidence="2">Putative DNA-binding transcriptional regulator AlpA</fullName>
    </submittedName>
</protein>
<proteinExistence type="predicted"/>
<name>A0A7X5UWS6_9SPHN</name>
<evidence type="ECO:0000313" key="3">
    <source>
        <dbReference type="Proteomes" id="UP000564677"/>
    </source>
</evidence>
<dbReference type="Gene3D" id="1.10.238.160">
    <property type="match status" value="1"/>
</dbReference>
<keyword evidence="2" id="KW-0238">DNA-binding</keyword>
<dbReference type="PANTHER" id="PTHR36154">
    <property type="entry name" value="DNA-BINDING TRANSCRIPTIONAL ACTIVATOR ALPA"/>
    <property type="match status" value="1"/>
</dbReference>
<dbReference type="RefSeq" id="WP_167297752.1">
    <property type="nucleotide sequence ID" value="NZ_JAASQV010000001.1"/>
</dbReference>
<dbReference type="InterPro" id="IPR052931">
    <property type="entry name" value="Prophage_regulatory_activator"/>
</dbReference>